<evidence type="ECO:0000256" key="1">
    <source>
        <dbReference type="ARBA" id="ARBA00004141"/>
    </source>
</evidence>
<gene>
    <name evidence="9" type="ORF">BDV40DRAFT_298483</name>
</gene>
<evidence type="ECO:0000313" key="10">
    <source>
        <dbReference type="Proteomes" id="UP000326950"/>
    </source>
</evidence>
<keyword evidence="5 7" id="KW-1133">Transmembrane helix</keyword>
<protein>
    <submittedName>
        <fullName evidence="9">Major facilitator superfamily domain-containing protein</fullName>
    </submittedName>
</protein>
<reference evidence="9 10" key="1">
    <citation type="submission" date="2019-04" db="EMBL/GenBank/DDBJ databases">
        <title>Friends and foes A comparative genomics study of 23 Aspergillus species from section Flavi.</title>
        <authorList>
            <consortium name="DOE Joint Genome Institute"/>
            <person name="Kjaerbolling I."/>
            <person name="Vesth T."/>
            <person name="Frisvad J.C."/>
            <person name="Nybo J.L."/>
            <person name="Theobald S."/>
            <person name="Kildgaard S."/>
            <person name="Isbrandt T."/>
            <person name="Kuo A."/>
            <person name="Sato A."/>
            <person name="Lyhne E.K."/>
            <person name="Kogle M.E."/>
            <person name="Wiebenga A."/>
            <person name="Kun R.S."/>
            <person name="Lubbers R.J."/>
            <person name="Makela M.R."/>
            <person name="Barry K."/>
            <person name="Chovatia M."/>
            <person name="Clum A."/>
            <person name="Daum C."/>
            <person name="Haridas S."/>
            <person name="He G."/>
            <person name="LaButti K."/>
            <person name="Lipzen A."/>
            <person name="Mondo S."/>
            <person name="Riley R."/>
            <person name="Salamov A."/>
            <person name="Simmons B.A."/>
            <person name="Magnuson J.K."/>
            <person name="Henrissat B."/>
            <person name="Mortensen U.H."/>
            <person name="Larsen T.O."/>
            <person name="Devries R.P."/>
            <person name="Grigoriev I.V."/>
            <person name="Machida M."/>
            <person name="Baker S.E."/>
            <person name="Andersen M.R."/>
        </authorList>
    </citation>
    <scope>NUCLEOTIDE SEQUENCE [LARGE SCALE GENOMIC DNA]</scope>
    <source>
        <strain evidence="9 10">CBS 117626</strain>
    </source>
</reference>
<feature type="transmembrane region" description="Helical" evidence="7">
    <location>
        <begin position="277"/>
        <end position="297"/>
    </location>
</feature>
<organism evidence="9 10">
    <name type="scientific">Aspergillus tamarii</name>
    <dbReference type="NCBI Taxonomy" id="41984"/>
    <lineage>
        <taxon>Eukaryota</taxon>
        <taxon>Fungi</taxon>
        <taxon>Dikarya</taxon>
        <taxon>Ascomycota</taxon>
        <taxon>Pezizomycotina</taxon>
        <taxon>Eurotiomycetes</taxon>
        <taxon>Eurotiomycetidae</taxon>
        <taxon>Eurotiales</taxon>
        <taxon>Aspergillaceae</taxon>
        <taxon>Aspergillus</taxon>
        <taxon>Aspergillus subgen. Circumdati</taxon>
    </lineage>
</organism>
<feature type="transmembrane region" description="Helical" evidence="7">
    <location>
        <begin position="400"/>
        <end position="421"/>
    </location>
</feature>
<name>A0A5N6V0I5_ASPTM</name>
<feature type="transmembrane region" description="Helical" evidence="7">
    <location>
        <begin position="166"/>
        <end position="187"/>
    </location>
</feature>
<evidence type="ECO:0000313" key="9">
    <source>
        <dbReference type="EMBL" id="KAE8164458.1"/>
    </source>
</evidence>
<feature type="transmembrane region" description="Helical" evidence="7">
    <location>
        <begin position="317"/>
        <end position="336"/>
    </location>
</feature>
<feature type="transmembrane region" description="Helical" evidence="7">
    <location>
        <begin position="106"/>
        <end position="125"/>
    </location>
</feature>
<sequence>MAQITVNAQGEKAETVGVEFVYVPGTREEKLLVRNIDRKLMPCIWIMYIFNYLDRTNIGNAQIAGMGNSLGMSASDYDWALSIFFFGYVLFEVPSNLLLARSKPSVFIPTLIVVWGSLCCLMAVVKNFAGLMALRFVLGSVEAGFAPGVLFLMSSWYTKAEQARRYAVYWSAAVASGAFGGLIAGAITGGLDGAGGIRGWQWLFIIEGLCTVVVGSMAYYFLFDFPENTKGFTDTERRLLIERLRHDGQGDMATDTDEPVAISPLGATLMAIRDWRVWGLVLTYSMIVGAGTISYYLPTLTATLGYSAVNAQYMTVPIYMVALVLCLGAAVSSDYFHERKYHIAACSTFGFAASVVATVVLNSTVRYVMLCFMAAGIWSALPMVLTWTGNTIQWPREKRAVAFALVNAVGNLSSVYGSRIWPSWDSPRHAVGFGVTAGFLGLAVLLTLCLGLLFQLYPHDSYVRKQLSRSRQSHVPVAAL</sequence>
<dbReference type="PROSITE" id="PS50850">
    <property type="entry name" value="MFS"/>
    <property type="match status" value="1"/>
</dbReference>
<feature type="transmembrane region" description="Helical" evidence="7">
    <location>
        <begin position="199"/>
        <end position="222"/>
    </location>
</feature>
<dbReference type="InterPro" id="IPR011701">
    <property type="entry name" value="MFS"/>
</dbReference>
<dbReference type="Gene3D" id="1.20.1250.20">
    <property type="entry name" value="MFS general substrate transporter like domains"/>
    <property type="match status" value="2"/>
</dbReference>
<dbReference type="InterPro" id="IPR020846">
    <property type="entry name" value="MFS_dom"/>
</dbReference>
<keyword evidence="6 7" id="KW-0472">Membrane</keyword>
<evidence type="ECO:0000259" key="8">
    <source>
        <dbReference type="PROSITE" id="PS50850"/>
    </source>
</evidence>
<feature type="transmembrane region" description="Helical" evidence="7">
    <location>
        <begin position="433"/>
        <end position="457"/>
    </location>
</feature>
<keyword evidence="4 7" id="KW-0812">Transmembrane</keyword>
<feature type="domain" description="Major facilitator superfamily (MFS) profile" evidence="8">
    <location>
        <begin position="40"/>
        <end position="461"/>
    </location>
</feature>
<feature type="transmembrane region" description="Helical" evidence="7">
    <location>
        <begin position="79"/>
        <end position="99"/>
    </location>
</feature>
<dbReference type="AlphaFoldDB" id="A0A5N6V0I5"/>
<dbReference type="Pfam" id="PF07690">
    <property type="entry name" value="MFS_1"/>
    <property type="match status" value="1"/>
</dbReference>
<dbReference type="OrthoDB" id="2962993at2759"/>
<proteinExistence type="inferred from homology"/>
<feature type="transmembrane region" description="Helical" evidence="7">
    <location>
        <begin position="343"/>
        <end position="361"/>
    </location>
</feature>
<evidence type="ECO:0000256" key="2">
    <source>
        <dbReference type="ARBA" id="ARBA00008335"/>
    </source>
</evidence>
<evidence type="ECO:0000256" key="4">
    <source>
        <dbReference type="ARBA" id="ARBA00022692"/>
    </source>
</evidence>
<dbReference type="GO" id="GO:0016020">
    <property type="term" value="C:membrane"/>
    <property type="evidence" value="ECO:0007669"/>
    <property type="project" value="UniProtKB-SubCell"/>
</dbReference>
<dbReference type="Proteomes" id="UP000326950">
    <property type="component" value="Unassembled WGS sequence"/>
</dbReference>
<dbReference type="PANTHER" id="PTHR43791:SF38">
    <property type="entry name" value="MAJOR FACILITATOR SUPERFAMILY (MFS) PROFILE DOMAIN-CONTAINING PROTEIN"/>
    <property type="match status" value="1"/>
</dbReference>
<dbReference type="GO" id="GO:0022857">
    <property type="term" value="F:transmembrane transporter activity"/>
    <property type="evidence" value="ECO:0007669"/>
    <property type="project" value="InterPro"/>
</dbReference>
<feature type="transmembrane region" description="Helical" evidence="7">
    <location>
        <begin position="367"/>
        <end position="388"/>
    </location>
</feature>
<dbReference type="PANTHER" id="PTHR43791">
    <property type="entry name" value="PERMEASE-RELATED"/>
    <property type="match status" value="1"/>
</dbReference>
<dbReference type="EMBL" id="ML738608">
    <property type="protein sequence ID" value="KAE8164458.1"/>
    <property type="molecule type" value="Genomic_DNA"/>
</dbReference>
<evidence type="ECO:0000256" key="6">
    <source>
        <dbReference type="ARBA" id="ARBA00023136"/>
    </source>
</evidence>
<keyword evidence="10" id="KW-1185">Reference proteome</keyword>
<keyword evidence="3" id="KW-0813">Transport</keyword>
<comment type="similarity">
    <text evidence="2">Belongs to the major facilitator superfamily.</text>
</comment>
<dbReference type="FunFam" id="1.20.1250.20:FF:000013">
    <property type="entry name" value="MFS general substrate transporter"/>
    <property type="match status" value="1"/>
</dbReference>
<evidence type="ECO:0000256" key="3">
    <source>
        <dbReference type="ARBA" id="ARBA00022448"/>
    </source>
</evidence>
<dbReference type="SUPFAM" id="SSF103473">
    <property type="entry name" value="MFS general substrate transporter"/>
    <property type="match status" value="1"/>
</dbReference>
<dbReference type="InterPro" id="IPR036259">
    <property type="entry name" value="MFS_trans_sf"/>
</dbReference>
<feature type="transmembrane region" description="Helical" evidence="7">
    <location>
        <begin position="131"/>
        <end position="154"/>
    </location>
</feature>
<accession>A0A5N6V0I5</accession>
<evidence type="ECO:0000256" key="5">
    <source>
        <dbReference type="ARBA" id="ARBA00022989"/>
    </source>
</evidence>
<comment type="subcellular location">
    <subcellularLocation>
        <location evidence="1">Membrane</location>
        <topology evidence="1">Multi-pass membrane protein</topology>
    </subcellularLocation>
</comment>
<evidence type="ECO:0000256" key="7">
    <source>
        <dbReference type="SAM" id="Phobius"/>
    </source>
</evidence>
<dbReference type="FunFam" id="1.20.1250.20:FF:000057">
    <property type="entry name" value="MFS general substrate transporter"/>
    <property type="match status" value="1"/>
</dbReference>